<reference evidence="1 2" key="1">
    <citation type="submission" date="2020-11" db="EMBL/GenBank/DDBJ databases">
        <title>Draft Genome Sequence and Secondary Metabolite Biosynthetic Potential of the Lysobacter niastensis Type strain DSM 18481.</title>
        <authorList>
            <person name="Turrini P."/>
            <person name="Artuso I."/>
            <person name="Tescari M."/>
            <person name="Lugli G.A."/>
            <person name="Frangipani E."/>
            <person name="Ventura M."/>
            <person name="Visca P."/>
        </authorList>
    </citation>
    <scope>NUCLEOTIDE SEQUENCE [LARGE SCALE GENOMIC DNA]</scope>
    <source>
        <strain evidence="1 2">DSM 18481</strain>
    </source>
</reference>
<evidence type="ECO:0000313" key="1">
    <source>
        <dbReference type="EMBL" id="MBF6025887.1"/>
    </source>
</evidence>
<gene>
    <name evidence="1" type="ORF">IU514_17800</name>
</gene>
<dbReference type="RefSeq" id="WP_194932489.1">
    <property type="nucleotide sequence ID" value="NZ_JADLZT010000012.1"/>
</dbReference>
<organism evidence="1 2">
    <name type="scientific">Lysobacter niastensis</name>
    <dbReference type="NCBI Taxonomy" id="380629"/>
    <lineage>
        <taxon>Bacteria</taxon>
        <taxon>Pseudomonadati</taxon>
        <taxon>Pseudomonadota</taxon>
        <taxon>Gammaproteobacteria</taxon>
        <taxon>Lysobacterales</taxon>
        <taxon>Lysobacteraceae</taxon>
        <taxon>Lysobacter</taxon>
    </lineage>
</organism>
<sequence length="150" mass="15931">MSDSKPRSNRPRPSTPQAALDALLAEPSGGPIRRALWLDELDRRLHPHLPHPLAAHARLANFDNGRLVFVVDTPVWRAKLRLAAPELLNVARSIGLDATELVVKTASAPLAASAQPIRKATPMSAAAQQALQAALASLKDPGSPDPEDAA</sequence>
<dbReference type="Pfam" id="PF05258">
    <property type="entry name" value="DciA"/>
    <property type="match status" value="1"/>
</dbReference>
<name>A0ABS0BDX9_9GAMM</name>
<dbReference type="Proteomes" id="UP001429984">
    <property type="component" value="Unassembled WGS sequence"/>
</dbReference>
<evidence type="ECO:0000313" key="2">
    <source>
        <dbReference type="Proteomes" id="UP001429984"/>
    </source>
</evidence>
<keyword evidence="2" id="KW-1185">Reference proteome</keyword>
<dbReference type="EMBL" id="JADLZT010000012">
    <property type="protein sequence ID" value="MBF6025887.1"/>
    <property type="molecule type" value="Genomic_DNA"/>
</dbReference>
<dbReference type="InterPro" id="IPR007922">
    <property type="entry name" value="DciA-like"/>
</dbReference>
<accession>A0ABS0BDX9</accession>
<comment type="caution">
    <text evidence="1">The sequence shown here is derived from an EMBL/GenBank/DDBJ whole genome shotgun (WGS) entry which is preliminary data.</text>
</comment>
<proteinExistence type="predicted"/>
<protein>
    <submittedName>
        <fullName evidence="1">DUF721 domain-containing protein</fullName>
    </submittedName>
</protein>